<name>A0A6A4SSC1_SCOMX</name>
<accession>A0A6A4SSC1</accession>
<keyword evidence="1" id="KW-0472">Membrane</keyword>
<organism evidence="2 3">
    <name type="scientific">Scophthalmus maximus</name>
    <name type="common">Turbot</name>
    <name type="synonym">Psetta maxima</name>
    <dbReference type="NCBI Taxonomy" id="52904"/>
    <lineage>
        <taxon>Eukaryota</taxon>
        <taxon>Metazoa</taxon>
        <taxon>Chordata</taxon>
        <taxon>Craniata</taxon>
        <taxon>Vertebrata</taxon>
        <taxon>Euteleostomi</taxon>
        <taxon>Actinopterygii</taxon>
        <taxon>Neopterygii</taxon>
        <taxon>Teleostei</taxon>
        <taxon>Neoteleostei</taxon>
        <taxon>Acanthomorphata</taxon>
        <taxon>Carangaria</taxon>
        <taxon>Pleuronectiformes</taxon>
        <taxon>Pleuronectoidei</taxon>
        <taxon>Scophthalmidae</taxon>
        <taxon>Scophthalmus</taxon>
    </lineage>
</organism>
<dbReference type="Proteomes" id="UP000438429">
    <property type="component" value="Unassembled WGS sequence"/>
</dbReference>
<evidence type="ECO:0000256" key="1">
    <source>
        <dbReference type="SAM" id="Phobius"/>
    </source>
</evidence>
<evidence type="ECO:0000313" key="2">
    <source>
        <dbReference type="EMBL" id="KAF0033911.1"/>
    </source>
</evidence>
<evidence type="ECO:0008006" key="4">
    <source>
        <dbReference type="Google" id="ProtNLM"/>
    </source>
</evidence>
<dbReference type="EMBL" id="VEVO01000012">
    <property type="protein sequence ID" value="KAF0033911.1"/>
    <property type="molecule type" value="Genomic_DNA"/>
</dbReference>
<dbReference type="AlphaFoldDB" id="A0A6A4SSC1"/>
<dbReference type="Gene3D" id="2.10.220.10">
    <property type="entry name" value="Hormone Receptor, Insulin-like Growth Factor Receptor 1, Chain A, domain 2"/>
    <property type="match status" value="3"/>
</dbReference>
<keyword evidence="1" id="KW-0812">Transmembrane</keyword>
<sequence length="395" mass="43346">MSRCPPGTFANKTSGQCEDCSEGEKQQECVRCHADCASCDGPGLDDCDVCRNAKAVRYNGECLAECLNSTYYDETANECRDCDRSCLTCSGHEPSSCLSCDIDRRRDASGHCVWVNQCSLHSYKDQDGECRQCHKLCHRCSGPGKDNCLNCKEPHFLLNKGALECQSCYEGYTFMSGICQSQCLIGFYAASQGDAPDCEACDSSCVDCRGPGGWNCTVCPALQILSDDRRCLSCCGDEKRHDDKPIPWQCCDCQASRDECIMGVNFVMERAEDLDGQGHNHAKLFVTACVLLVVSVGGGVFLFLSARSKSLAIAPKIKAGGYESLNTNGGVASESTTSSFGEYSDRIIGCKDDDEEDDDIIYMGQDGTVYRKFKYGLLDEDEIELEYDDESYSYS</sequence>
<protein>
    <recommendedName>
        <fullName evidence="4">Proprotein convertase subtilisin/kexin type 5-like</fullName>
    </recommendedName>
</protein>
<dbReference type="CDD" id="cd00064">
    <property type="entry name" value="FU"/>
    <property type="match status" value="1"/>
</dbReference>
<dbReference type="InterPro" id="IPR009030">
    <property type="entry name" value="Growth_fac_rcpt_cys_sf"/>
</dbReference>
<evidence type="ECO:0000313" key="3">
    <source>
        <dbReference type="Proteomes" id="UP000438429"/>
    </source>
</evidence>
<dbReference type="SMART" id="SM00261">
    <property type="entry name" value="FU"/>
    <property type="match status" value="4"/>
</dbReference>
<feature type="transmembrane region" description="Helical" evidence="1">
    <location>
        <begin position="284"/>
        <end position="306"/>
    </location>
</feature>
<dbReference type="InterPro" id="IPR006212">
    <property type="entry name" value="Furin_repeat"/>
</dbReference>
<proteinExistence type="predicted"/>
<gene>
    <name evidence="2" type="ORF">F2P81_013977</name>
</gene>
<comment type="caution">
    <text evidence="2">The sequence shown here is derived from an EMBL/GenBank/DDBJ whole genome shotgun (WGS) entry which is preliminary data.</text>
</comment>
<dbReference type="SUPFAM" id="SSF57184">
    <property type="entry name" value="Growth factor receptor domain"/>
    <property type="match status" value="2"/>
</dbReference>
<keyword evidence="1" id="KW-1133">Transmembrane helix</keyword>
<reference evidence="2 3" key="1">
    <citation type="submission" date="2019-06" db="EMBL/GenBank/DDBJ databases">
        <title>Draft genomes of female and male turbot (Scophthalmus maximus).</title>
        <authorList>
            <person name="Xu H."/>
            <person name="Xu X.-W."/>
            <person name="Shao C."/>
            <person name="Chen S."/>
        </authorList>
    </citation>
    <scope>NUCLEOTIDE SEQUENCE [LARGE SCALE GENOMIC DNA]</scope>
    <source>
        <strain evidence="2">Ysfricsl-2016a</strain>
        <tissue evidence="2">Blood</tissue>
    </source>
</reference>